<dbReference type="eggNOG" id="COG3870">
    <property type="taxonomic scope" value="Bacteria"/>
</dbReference>
<organism evidence="1 2">
    <name type="scientific">Bacillus selenitireducens (strain ATCC 700615 / DSM 15326 / MLS10)</name>
    <dbReference type="NCBI Taxonomy" id="439292"/>
    <lineage>
        <taxon>Bacteria</taxon>
        <taxon>Bacillati</taxon>
        <taxon>Bacillota</taxon>
        <taxon>Bacilli</taxon>
        <taxon>Bacillales</taxon>
        <taxon>Bacillaceae</taxon>
        <taxon>Salisediminibacterium</taxon>
    </lineage>
</organism>
<name>D6XYE5_BACIE</name>
<dbReference type="AlphaFoldDB" id="D6XYE5"/>
<dbReference type="Pfam" id="PF06153">
    <property type="entry name" value="CdAMP_rec"/>
    <property type="match status" value="1"/>
</dbReference>
<evidence type="ECO:0000313" key="2">
    <source>
        <dbReference type="Proteomes" id="UP000000271"/>
    </source>
</evidence>
<reference evidence="1" key="1">
    <citation type="submission" date="2009-10" db="EMBL/GenBank/DDBJ databases">
        <title>Complete sequence of Bacillus selenitireducens MLS10.</title>
        <authorList>
            <consortium name="US DOE Joint Genome Institute"/>
            <person name="Lucas S."/>
            <person name="Copeland A."/>
            <person name="Lapidus A."/>
            <person name="Glavina del Rio T."/>
            <person name="Dalin E."/>
            <person name="Tice H."/>
            <person name="Bruce D."/>
            <person name="Goodwin L."/>
            <person name="Pitluck S."/>
            <person name="Sims D."/>
            <person name="Brettin T."/>
            <person name="Detter J.C."/>
            <person name="Han C."/>
            <person name="Larimer F."/>
            <person name="Land M."/>
            <person name="Hauser L."/>
            <person name="Kyrpides N."/>
            <person name="Ovchinnikova G."/>
            <person name="Stolz J."/>
        </authorList>
    </citation>
    <scope>NUCLEOTIDE SEQUENCE [LARGE SCALE GENOMIC DNA]</scope>
    <source>
        <strain evidence="1">MLS10</strain>
    </source>
</reference>
<keyword evidence="2" id="KW-1185">Reference proteome</keyword>
<dbReference type="PANTHER" id="PTHR38456">
    <property type="entry name" value="CYCLIC DI-AMP RECEPTOR A"/>
    <property type="match status" value="1"/>
</dbReference>
<gene>
    <name evidence="1" type="ordered locus">Bsel_2717</name>
</gene>
<evidence type="ECO:0008006" key="3">
    <source>
        <dbReference type="Google" id="ProtNLM"/>
    </source>
</evidence>
<dbReference type="SUPFAM" id="SSF54913">
    <property type="entry name" value="GlnB-like"/>
    <property type="match status" value="1"/>
</dbReference>
<dbReference type="HOGENOM" id="CLU_143974_2_0_9"/>
<dbReference type="PANTHER" id="PTHR38456:SF1">
    <property type="entry name" value="CYCLIC DI-AMP RECEPTOR A"/>
    <property type="match status" value="1"/>
</dbReference>
<dbReference type="KEGG" id="bse:Bsel_2717"/>
<evidence type="ECO:0000313" key="1">
    <source>
        <dbReference type="EMBL" id="ADI00214.1"/>
    </source>
</evidence>
<proteinExistence type="predicted"/>
<dbReference type="EMBL" id="CP001791">
    <property type="protein sequence ID" value="ADI00214.1"/>
    <property type="molecule type" value="Genomic_DNA"/>
</dbReference>
<dbReference type="OrthoDB" id="9794275at2"/>
<dbReference type="InterPro" id="IPR010375">
    <property type="entry name" value="CdAMP_rec"/>
</dbReference>
<dbReference type="InterPro" id="IPR015867">
    <property type="entry name" value="N-reg_PII/ATP_PRibTrfase_C"/>
</dbReference>
<sequence>MKLLMAVVHNHYRAPMEKGLGEHGYRMTELSSSGSFRRRGNTTFLIGVEEEDIERVKARMKEICLHVEEGKGPPKYVSSRFVVFSMDAANAHVFANFPKA</sequence>
<dbReference type="InterPro" id="IPR011322">
    <property type="entry name" value="N-reg_PII-like_a/b"/>
</dbReference>
<dbReference type="Gene3D" id="3.30.70.120">
    <property type="match status" value="1"/>
</dbReference>
<accession>D6XYE5</accession>
<protein>
    <recommendedName>
        <fullName evidence="3">Nitrogen regulatory protein P-II</fullName>
    </recommendedName>
</protein>
<dbReference type="STRING" id="439292.Bsel_2717"/>
<dbReference type="Proteomes" id="UP000000271">
    <property type="component" value="Chromosome"/>
</dbReference>